<dbReference type="EMBL" id="QNRK01000006">
    <property type="protein sequence ID" value="RBP16230.1"/>
    <property type="molecule type" value="Genomic_DNA"/>
</dbReference>
<evidence type="ECO:0000313" key="2">
    <source>
        <dbReference type="Proteomes" id="UP000253529"/>
    </source>
</evidence>
<dbReference type="RefSeq" id="WP_170153093.1">
    <property type="nucleotide sequence ID" value="NZ_QNRK01000006.1"/>
</dbReference>
<keyword evidence="2" id="KW-1185">Reference proteome</keyword>
<organism evidence="1 2">
    <name type="scientific">Roseiarcus fermentans</name>
    <dbReference type="NCBI Taxonomy" id="1473586"/>
    <lineage>
        <taxon>Bacteria</taxon>
        <taxon>Pseudomonadati</taxon>
        <taxon>Pseudomonadota</taxon>
        <taxon>Alphaproteobacteria</taxon>
        <taxon>Hyphomicrobiales</taxon>
        <taxon>Roseiarcaceae</taxon>
        <taxon>Roseiarcus</taxon>
    </lineage>
</organism>
<comment type="caution">
    <text evidence="1">The sequence shown here is derived from an EMBL/GenBank/DDBJ whole genome shotgun (WGS) entry which is preliminary data.</text>
</comment>
<reference evidence="1 2" key="1">
    <citation type="submission" date="2018-06" db="EMBL/GenBank/DDBJ databases">
        <title>Genomic Encyclopedia of Type Strains, Phase IV (KMG-IV): sequencing the most valuable type-strain genomes for metagenomic binning, comparative biology and taxonomic classification.</title>
        <authorList>
            <person name="Goeker M."/>
        </authorList>
    </citation>
    <scope>NUCLEOTIDE SEQUENCE [LARGE SCALE GENOMIC DNA]</scope>
    <source>
        <strain evidence="1 2">DSM 24875</strain>
    </source>
</reference>
<sequence>MNGTLERPPARAWRRLDVEILGRMSEAGILTDPHRVELPAAALPA</sequence>
<name>A0A366FQB3_9HYPH</name>
<proteinExistence type="predicted"/>
<protein>
    <submittedName>
        <fullName evidence="1">Uncharacterized protein</fullName>
    </submittedName>
</protein>
<gene>
    <name evidence="1" type="ORF">DFR50_106193</name>
</gene>
<dbReference type="AlphaFoldDB" id="A0A366FQB3"/>
<dbReference type="Proteomes" id="UP000253529">
    <property type="component" value="Unassembled WGS sequence"/>
</dbReference>
<accession>A0A366FQB3</accession>
<evidence type="ECO:0000313" key="1">
    <source>
        <dbReference type="EMBL" id="RBP16230.1"/>
    </source>
</evidence>